<evidence type="ECO:0008006" key="10">
    <source>
        <dbReference type="Google" id="ProtNLM"/>
    </source>
</evidence>
<keyword evidence="4 7" id="KW-0812">Transmembrane</keyword>
<feature type="transmembrane region" description="Helical" evidence="7">
    <location>
        <begin position="114"/>
        <end position="138"/>
    </location>
</feature>
<dbReference type="GO" id="GO:0070069">
    <property type="term" value="C:cytochrome complex"/>
    <property type="evidence" value="ECO:0007669"/>
    <property type="project" value="TreeGrafter"/>
</dbReference>
<dbReference type="GO" id="GO:0016682">
    <property type="term" value="F:oxidoreductase activity, acting on diphenols and related substances as donors, oxygen as acceptor"/>
    <property type="evidence" value="ECO:0007669"/>
    <property type="project" value="TreeGrafter"/>
</dbReference>
<feature type="transmembrane region" description="Helical" evidence="7">
    <location>
        <begin position="214"/>
        <end position="232"/>
    </location>
</feature>
<evidence type="ECO:0000256" key="1">
    <source>
        <dbReference type="ARBA" id="ARBA00004651"/>
    </source>
</evidence>
<feature type="transmembrane region" description="Helical" evidence="7">
    <location>
        <begin position="150"/>
        <end position="174"/>
    </location>
</feature>
<evidence type="ECO:0000313" key="9">
    <source>
        <dbReference type="Proteomes" id="UP000680750"/>
    </source>
</evidence>
<evidence type="ECO:0000256" key="6">
    <source>
        <dbReference type="ARBA" id="ARBA00023136"/>
    </source>
</evidence>
<dbReference type="EMBL" id="AP023354">
    <property type="protein sequence ID" value="BCJ31260.1"/>
    <property type="molecule type" value="Genomic_DNA"/>
</dbReference>
<evidence type="ECO:0000313" key="8">
    <source>
        <dbReference type="EMBL" id="BCJ31260.1"/>
    </source>
</evidence>
<dbReference type="RefSeq" id="WP_030444442.1">
    <property type="nucleotide sequence ID" value="NZ_AP023354.1"/>
</dbReference>
<sequence length="311" mass="32331">MDVALTAVLLLLVAGWFVLDGYGLGTGILLHRLAPPGWPRRRVLTGVGPVLLANEMWLVAAAGLVAGAFPAAERVLADAWPAVVPGLCAWVLRDAGLWLRGRRDTVRWRRWWEGAYALGSLVFAACWGLLLGGLALGLPSALGLTDPATVWFGPACGVAVALVLATHGAAVTALRVPSAADRAVRLADRLALPAAVTTLLVTLAGLTLPAVRAQLASAAALVLLSPLGLLFARRALRHQQRRRAAAGTAVAAAAPALAVLGCAAPHLVAIAGDSRVVAVLLLAAVPVVLAHQGLLWWLFRRPVTGRTVAFF</sequence>
<comment type="subcellular location">
    <subcellularLocation>
        <location evidence="1">Cell membrane</location>
        <topology evidence="1">Multi-pass membrane protein</topology>
    </subcellularLocation>
</comment>
<evidence type="ECO:0000256" key="4">
    <source>
        <dbReference type="ARBA" id="ARBA00022692"/>
    </source>
</evidence>
<dbReference type="OrthoDB" id="9776710at2"/>
<dbReference type="KEGG" id="aser:Asera_53680"/>
<dbReference type="PANTHER" id="PTHR43141:SF4">
    <property type="entry name" value="CYTOCHROME BD2 SUBUNIT II"/>
    <property type="match status" value="1"/>
</dbReference>
<dbReference type="GO" id="GO:0019646">
    <property type="term" value="P:aerobic electron transport chain"/>
    <property type="evidence" value="ECO:0007669"/>
    <property type="project" value="TreeGrafter"/>
</dbReference>
<dbReference type="GO" id="GO:0005886">
    <property type="term" value="C:plasma membrane"/>
    <property type="evidence" value="ECO:0007669"/>
    <property type="project" value="UniProtKB-SubCell"/>
</dbReference>
<feature type="transmembrane region" description="Helical" evidence="7">
    <location>
        <begin position="244"/>
        <end position="270"/>
    </location>
</feature>
<organism evidence="8 9">
    <name type="scientific">Actinocatenispora sera</name>
    <dbReference type="NCBI Taxonomy" id="390989"/>
    <lineage>
        <taxon>Bacteria</taxon>
        <taxon>Bacillati</taxon>
        <taxon>Actinomycetota</taxon>
        <taxon>Actinomycetes</taxon>
        <taxon>Micromonosporales</taxon>
        <taxon>Micromonosporaceae</taxon>
        <taxon>Actinocatenispora</taxon>
    </lineage>
</organism>
<dbReference type="AlphaFoldDB" id="A0A810L6R3"/>
<dbReference type="PANTHER" id="PTHR43141">
    <property type="entry name" value="CYTOCHROME BD2 SUBUNIT II"/>
    <property type="match status" value="1"/>
</dbReference>
<evidence type="ECO:0000256" key="2">
    <source>
        <dbReference type="ARBA" id="ARBA00007543"/>
    </source>
</evidence>
<keyword evidence="6 7" id="KW-0472">Membrane</keyword>
<keyword evidence="9" id="KW-1185">Reference proteome</keyword>
<proteinExistence type="inferred from homology"/>
<dbReference type="InterPro" id="IPR003317">
    <property type="entry name" value="Cyt-d_oxidase_su2"/>
</dbReference>
<feature type="transmembrane region" description="Helical" evidence="7">
    <location>
        <begin position="6"/>
        <end position="31"/>
    </location>
</feature>
<evidence type="ECO:0000256" key="3">
    <source>
        <dbReference type="ARBA" id="ARBA00022475"/>
    </source>
</evidence>
<gene>
    <name evidence="8" type="ORF">Asera_53680</name>
</gene>
<dbReference type="GO" id="GO:0009055">
    <property type="term" value="F:electron transfer activity"/>
    <property type="evidence" value="ECO:0007669"/>
    <property type="project" value="TreeGrafter"/>
</dbReference>
<dbReference type="Proteomes" id="UP000680750">
    <property type="component" value="Chromosome"/>
</dbReference>
<protein>
    <recommendedName>
        <fullName evidence="10">Cytochrome d ubiquinol oxidase subunit II</fullName>
    </recommendedName>
</protein>
<accession>A0A810L6R3</accession>
<evidence type="ECO:0000256" key="7">
    <source>
        <dbReference type="SAM" id="Phobius"/>
    </source>
</evidence>
<feature type="transmembrane region" description="Helical" evidence="7">
    <location>
        <begin position="43"/>
        <end position="69"/>
    </location>
</feature>
<feature type="transmembrane region" description="Helical" evidence="7">
    <location>
        <begin position="276"/>
        <end position="299"/>
    </location>
</feature>
<evidence type="ECO:0000256" key="5">
    <source>
        <dbReference type="ARBA" id="ARBA00022989"/>
    </source>
</evidence>
<feature type="transmembrane region" description="Helical" evidence="7">
    <location>
        <begin position="186"/>
        <end position="208"/>
    </location>
</feature>
<keyword evidence="3" id="KW-1003">Cell membrane</keyword>
<reference evidence="8" key="1">
    <citation type="submission" date="2020-08" db="EMBL/GenBank/DDBJ databases">
        <title>Whole genome shotgun sequence of Actinocatenispora sera NBRC 101916.</title>
        <authorList>
            <person name="Komaki H."/>
            <person name="Tamura T."/>
        </authorList>
    </citation>
    <scope>NUCLEOTIDE SEQUENCE</scope>
    <source>
        <strain evidence="8">NBRC 101916</strain>
    </source>
</reference>
<comment type="similarity">
    <text evidence="2">Belongs to the cytochrome ubiquinol oxidase subunit 2 family.</text>
</comment>
<name>A0A810L6R3_9ACTN</name>
<keyword evidence="5 7" id="KW-1133">Transmembrane helix</keyword>
<dbReference type="Pfam" id="PF02322">
    <property type="entry name" value="Cyt_bd_oxida_II"/>
    <property type="match status" value="1"/>
</dbReference>